<keyword evidence="7 16" id="KW-0808">Transferase</keyword>
<dbReference type="CDD" id="cd00130">
    <property type="entry name" value="PAS"/>
    <property type="match status" value="2"/>
</dbReference>
<feature type="transmembrane region" description="Helical" evidence="14">
    <location>
        <begin position="56"/>
        <end position="80"/>
    </location>
</feature>
<evidence type="ECO:0000256" key="14">
    <source>
        <dbReference type="SAM" id="Phobius"/>
    </source>
</evidence>
<evidence type="ECO:0000256" key="7">
    <source>
        <dbReference type="ARBA" id="ARBA00022679"/>
    </source>
</evidence>
<comment type="caution">
    <text evidence="16">The sequence shown here is derived from an EMBL/GenBank/DDBJ whole genome shotgun (WGS) entry which is preliminary data.</text>
</comment>
<dbReference type="Proteomes" id="UP001596150">
    <property type="component" value="Unassembled WGS sequence"/>
</dbReference>
<evidence type="ECO:0000256" key="5">
    <source>
        <dbReference type="ARBA" id="ARBA00022630"/>
    </source>
</evidence>
<keyword evidence="14" id="KW-0812">Transmembrane</keyword>
<keyword evidence="6" id="KW-0288">FMN</keyword>
<evidence type="ECO:0000256" key="10">
    <source>
        <dbReference type="ARBA" id="ARBA00022777"/>
    </source>
</evidence>
<dbReference type="GO" id="GO:0004673">
    <property type="term" value="F:protein histidine kinase activity"/>
    <property type="evidence" value="ECO:0007669"/>
    <property type="project" value="UniProtKB-EC"/>
</dbReference>
<dbReference type="InterPro" id="IPR036890">
    <property type="entry name" value="HATPase_C_sf"/>
</dbReference>
<evidence type="ECO:0000256" key="11">
    <source>
        <dbReference type="ARBA" id="ARBA00022840"/>
    </source>
</evidence>
<feature type="domain" description="PAC" evidence="15">
    <location>
        <begin position="231"/>
        <end position="283"/>
    </location>
</feature>
<evidence type="ECO:0000256" key="3">
    <source>
        <dbReference type="ARBA" id="ARBA00021740"/>
    </source>
</evidence>
<evidence type="ECO:0000256" key="6">
    <source>
        <dbReference type="ARBA" id="ARBA00022643"/>
    </source>
</evidence>
<keyword evidence="9" id="KW-0547">Nucleotide-binding</keyword>
<dbReference type="RefSeq" id="WP_266345209.1">
    <property type="nucleotide sequence ID" value="NZ_JAPKNH010000007.1"/>
</dbReference>
<accession>A0ABW0PYW1</accession>
<keyword evidence="14" id="KW-0472">Membrane</keyword>
<evidence type="ECO:0000256" key="8">
    <source>
        <dbReference type="ARBA" id="ARBA00022737"/>
    </source>
</evidence>
<dbReference type="SUPFAM" id="SSF55785">
    <property type="entry name" value="PYP-like sensor domain (PAS domain)"/>
    <property type="match status" value="2"/>
</dbReference>
<sequence length="604" mass="66176">MDWLLNILSQASDALGGDIWRPVPRLVIAFSTLAIAVAALSFLWRRRDLPAIYRRVAFSFVLLLLGVAFNYLMAAFPLLAPAVYSRMIEIVAALSALVAVFLIRFVLPELLALPSPRLLERNNRHLKSEIDAHIDTMRQLTDIRSELEEKVRARTRELTATKQRFEAALSGSDIAVFNQDNDLVFTWAYDPRRGLTPEEVVGKTDADLFPADVAPSVSDAKRSVTESGKGTSLNVVVQTDDGASQYLRLSIEPLRDGAGEIIGLTSAVVDMTERHDYETRLSALTSSLAEANARFDLALRGSSIMVFSHDRDLRYNWVYNPAIGLSADAMLGHTDEEFWPDERGFPIIAMKKAAVASGEAQHGEIALSIGGEDRHFQLSIEPILGPDRTVRGLAGVAVDTTEAHQQEAHLRLVMRELTHRSKNLLAVIQAMARQTAARSDDPQTFVTRFSARLRAMAASHDLLVAREWHGAILKDLVNAQLGQAIDPGSDQLVIEGPMLSLRPDAVQNIGLALHELTTNAAKYGALSVPGGKISLNWGIRNGDKLHLRWEETNGPLVQQPEKTGFGVTLLERSVGQALDGTVTLEFMPGGVVCEICIPSSHALV</sequence>
<keyword evidence="14" id="KW-1133">Transmembrane helix</keyword>
<evidence type="ECO:0000313" key="17">
    <source>
        <dbReference type="Proteomes" id="UP001596150"/>
    </source>
</evidence>
<organism evidence="16 17">
    <name type="scientific">Kaistia terrae</name>
    <dbReference type="NCBI Taxonomy" id="537017"/>
    <lineage>
        <taxon>Bacteria</taxon>
        <taxon>Pseudomonadati</taxon>
        <taxon>Pseudomonadota</taxon>
        <taxon>Alphaproteobacteria</taxon>
        <taxon>Hyphomicrobiales</taxon>
        <taxon>Kaistiaceae</taxon>
        <taxon>Kaistia</taxon>
    </lineage>
</organism>
<feature type="coiled-coil region" evidence="13">
    <location>
        <begin position="130"/>
        <end position="164"/>
    </location>
</feature>
<keyword evidence="11" id="KW-0067">ATP-binding</keyword>
<dbReference type="PROSITE" id="PS50113">
    <property type="entry name" value="PAC"/>
    <property type="match status" value="1"/>
</dbReference>
<dbReference type="InterPro" id="IPR000014">
    <property type="entry name" value="PAS"/>
</dbReference>
<keyword evidence="5" id="KW-0285">Flavoprotein</keyword>
<evidence type="ECO:0000256" key="9">
    <source>
        <dbReference type="ARBA" id="ARBA00022741"/>
    </source>
</evidence>
<feature type="transmembrane region" description="Helical" evidence="14">
    <location>
        <begin position="26"/>
        <end position="44"/>
    </location>
</feature>
<dbReference type="Pfam" id="PF07536">
    <property type="entry name" value="HWE_HK"/>
    <property type="match status" value="1"/>
</dbReference>
<dbReference type="EMBL" id="JBHSML010000012">
    <property type="protein sequence ID" value="MFC5517820.1"/>
    <property type="molecule type" value="Genomic_DNA"/>
</dbReference>
<dbReference type="PANTHER" id="PTHR41523">
    <property type="entry name" value="TWO-COMPONENT SYSTEM SENSOR PROTEIN"/>
    <property type="match status" value="1"/>
</dbReference>
<keyword evidence="10 16" id="KW-0418">Kinase</keyword>
<keyword evidence="4" id="KW-0597">Phosphoprotein</keyword>
<evidence type="ECO:0000256" key="12">
    <source>
        <dbReference type="ARBA" id="ARBA00023026"/>
    </source>
</evidence>
<reference evidence="17" key="1">
    <citation type="journal article" date="2019" name="Int. J. Syst. Evol. Microbiol.">
        <title>The Global Catalogue of Microorganisms (GCM) 10K type strain sequencing project: providing services to taxonomists for standard genome sequencing and annotation.</title>
        <authorList>
            <consortium name="The Broad Institute Genomics Platform"/>
            <consortium name="The Broad Institute Genome Sequencing Center for Infectious Disease"/>
            <person name="Wu L."/>
            <person name="Ma J."/>
        </authorList>
    </citation>
    <scope>NUCLEOTIDE SEQUENCE [LARGE SCALE GENOMIC DNA]</scope>
    <source>
        <strain evidence="17">KACC 12633</strain>
    </source>
</reference>
<dbReference type="Gene3D" id="3.30.450.20">
    <property type="entry name" value="PAS domain"/>
    <property type="match status" value="2"/>
</dbReference>
<dbReference type="SMART" id="SM00911">
    <property type="entry name" value="HWE_HK"/>
    <property type="match status" value="1"/>
</dbReference>
<name>A0ABW0PYW1_9HYPH</name>
<evidence type="ECO:0000256" key="13">
    <source>
        <dbReference type="SAM" id="Coils"/>
    </source>
</evidence>
<evidence type="ECO:0000313" key="16">
    <source>
        <dbReference type="EMBL" id="MFC5517820.1"/>
    </source>
</evidence>
<dbReference type="InterPro" id="IPR035965">
    <property type="entry name" value="PAS-like_dom_sf"/>
</dbReference>
<keyword evidence="12" id="KW-0843">Virulence</keyword>
<evidence type="ECO:0000256" key="2">
    <source>
        <dbReference type="ARBA" id="ARBA00012438"/>
    </source>
</evidence>
<dbReference type="InterPro" id="IPR000700">
    <property type="entry name" value="PAS-assoc_C"/>
</dbReference>
<dbReference type="Gene3D" id="3.30.565.10">
    <property type="entry name" value="Histidine kinase-like ATPase, C-terminal domain"/>
    <property type="match status" value="1"/>
</dbReference>
<gene>
    <name evidence="16" type="ORF">ACFPP9_18725</name>
</gene>
<dbReference type="InterPro" id="IPR013656">
    <property type="entry name" value="PAS_4"/>
</dbReference>
<proteinExistence type="predicted"/>
<evidence type="ECO:0000256" key="4">
    <source>
        <dbReference type="ARBA" id="ARBA00022553"/>
    </source>
</evidence>
<keyword evidence="17" id="KW-1185">Reference proteome</keyword>
<evidence type="ECO:0000256" key="1">
    <source>
        <dbReference type="ARBA" id="ARBA00000085"/>
    </source>
</evidence>
<comment type="catalytic activity">
    <reaction evidence="1">
        <text>ATP + protein L-histidine = ADP + protein N-phospho-L-histidine.</text>
        <dbReference type="EC" id="2.7.13.3"/>
    </reaction>
</comment>
<protein>
    <recommendedName>
        <fullName evidence="3">Blue-light-activated histidine kinase</fullName>
        <ecNumber evidence="2">2.7.13.3</ecNumber>
    </recommendedName>
</protein>
<keyword evidence="13" id="KW-0175">Coiled coil</keyword>
<evidence type="ECO:0000259" key="15">
    <source>
        <dbReference type="PROSITE" id="PS50113"/>
    </source>
</evidence>
<keyword evidence="8" id="KW-0677">Repeat</keyword>
<dbReference type="InterPro" id="IPR011102">
    <property type="entry name" value="Sig_transdc_His_kinase_HWE"/>
</dbReference>
<dbReference type="NCBIfam" id="TIGR00229">
    <property type="entry name" value="sensory_box"/>
    <property type="match status" value="1"/>
</dbReference>
<dbReference type="PANTHER" id="PTHR41523:SF7">
    <property type="entry name" value="HISTIDINE KINASE"/>
    <property type="match status" value="1"/>
</dbReference>
<dbReference type="EC" id="2.7.13.3" evidence="2"/>
<dbReference type="Pfam" id="PF08448">
    <property type="entry name" value="PAS_4"/>
    <property type="match status" value="2"/>
</dbReference>